<evidence type="ECO:0000256" key="3">
    <source>
        <dbReference type="ARBA" id="ARBA00022679"/>
    </source>
</evidence>
<feature type="domain" description="Carrier" evidence="4">
    <location>
        <begin position="2"/>
        <end position="79"/>
    </location>
</feature>
<evidence type="ECO:0000313" key="5">
    <source>
        <dbReference type="EMBL" id="PSC68804.1"/>
    </source>
</evidence>
<dbReference type="Gene3D" id="1.10.1200.10">
    <property type="entry name" value="ACP-like"/>
    <property type="match status" value="1"/>
</dbReference>
<dbReference type="SUPFAM" id="SSF53901">
    <property type="entry name" value="Thiolase-like"/>
    <property type="match status" value="1"/>
</dbReference>
<dbReference type="SMART" id="SM00825">
    <property type="entry name" value="PKS_KS"/>
    <property type="match status" value="1"/>
</dbReference>
<comment type="caution">
    <text evidence="5">The sequence shown here is derived from an EMBL/GenBank/DDBJ whole genome shotgun (WGS) entry which is preliminary data.</text>
</comment>
<dbReference type="Gene3D" id="3.40.50.720">
    <property type="entry name" value="NAD(P)-binding Rossmann-like Domain"/>
    <property type="match status" value="1"/>
</dbReference>
<dbReference type="InterPro" id="IPR020806">
    <property type="entry name" value="PKS_PP-bd"/>
</dbReference>
<proteinExistence type="predicted"/>
<dbReference type="SUPFAM" id="SSF51735">
    <property type="entry name" value="NAD(P)-binding Rossmann-fold domains"/>
    <property type="match status" value="1"/>
</dbReference>
<keyword evidence="6" id="KW-1185">Reference proteome</keyword>
<dbReference type="GO" id="GO:0004312">
    <property type="term" value="F:fatty acid synthase activity"/>
    <property type="evidence" value="ECO:0007669"/>
    <property type="project" value="TreeGrafter"/>
</dbReference>
<dbReference type="InterPro" id="IPR020841">
    <property type="entry name" value="PKS_Beta-ketoAc_synthase_dom"/>
</dbReference>
<dbReference type="EMBL" id="LHPF02000033">
    <property type="protein sequence ID" value="PSC68804.1"/>
    <property type="molecule type" value="Genomic_DNA"/>
</dbReference>
<dbReference type="SUPFAM" id="SSF47336">
    <property type="entry name" value="ACP-like"/>
    <property type="match status" value="1"/>
</dbReference>
<evidence type="ECO:0000256" key="1">
    <source>
        <dbReference type="ARBA" id="ARBA00022450"/>
    </source>
</evidence>
<organism evidence="5 6">
    <name type="scientific">Micractinium conductrix</name>
    <dbReference type="NCBI Taxonomy" id="554055"/>
    <lineage>
        <taxon>Eukaryota</taxon>
        <taxon>Viridiplantae</taxon>
        <taxon>Chlorophyta</taxon>
        <taxon>core chlorophytes</taxon>
        <taxon>Trebouxiophyceae</taxon>
        <taxon>Chlorellales</taxon>
        <taxon>Chlorellaceae</taxon>
        <taxon>Chlorella clade</taxon>
        <taxon>Micractinium</taxon>
    </lineage>
</organism>
<accession>A0A2P6V3Z2</accession>
<dbReference type="InterPro" id="IPR036291">
    <property type="entry name" value="NAD(P)-bd_dom_sf"/>
</dbReference>
<dbReference type="PROSITE" id="PS00012">
    <property type="entry name" value="PHOSPHOPANTETHEINE"/>
    <property type="match status" value="1"/>
</dbReference>
<dbReference type="Proteomes" id="UP000239649">
    <property type="component" value="Unassembled WGS sequence"/>
</dbReference>
<dbReference type="InterPro" id="IPR016039">
    <property type="entry name" value="Thiolase-like"/>
</dbReference>
<keyword evidence="2" id="KW-0597">Phosphoprotein</keyword>
<reference evidence="5 6" key="1">
    <citation type="journal article" date="2018" name="Plant J.">
        <title>Genome sequences of Chlorella sorokiniana UTEX 1602 and Micractinium conductrix SAG 241.80: implications to maltose excretion by a green alga.</title>
        <authorList>
            <person name="Arriola M.B."/>
            <person name="Velmurugan N."/>
            <person name="Zhang Y."/>
            <person name="Plunkett M.H."/>
            <person name="Hondzo H."/>
            <person name="Barney B.M."/>
        </authorList>
    </citation>
    <scope>NUCLEOTIDE SEQUENCE [LARGE SCALE GENOMIC DNA]</scope>
    <source>
        <strain evidence="5 6">SAG 241.80</strain>
    </source>
</reference>
<dbReference type="Pfam" id="PF00550">
    <property type="entry name" value="PP-binding"/>
    <property type="match status" value="1"/>
</dbReference>
<dbReference type="AlphaFoldDB" id="A0A2P6V3Z2"/>
<dbReference type="SMART" id="SM00823">
    <property type="entry name" value="PKS_PP"/>
    <property type="match status" value="1"/>
</dbReference>
<dbReference type="PANTHER" id="PTHR43775:SF37">
    <property type="entry name" value="SI:DKEY-61P9.11"/>
    <property type="match status" value="1"/>
</dbReference>
<evidence type="ECO:0000259" key="4">
    <source>
        <dbReference type="PROSITE" id="PS50075"/>
    </source>
</evidence>
<dbReference type="SMART" id="SM00822">
    <property type="entry name" value="PKS_KR"/>
    <property type="match status" value="1"/>
</dbReference>
<protein>
    <submittedName>
        <fullName evidence="5">Type I polyketide synthase</fullName>
    </submittedName>
</protein>
<dbReference type="InterPro" id="IPR036736">
    <property type="entry name" value="ACP-like_sf"/>
</dbReference>
<keyword evidence="1" id="KW-0596">Phosphopantetheine</keyword>
<dbReference type="PROSITE" id="PS50075">
    <property type="entry name" value="CARRIER"/>
    <property type="match status" value="1"/>
</dbReference>
<dbReference type="OrthoDB" id="515324at2759"/>
<dbReference type="Pfam" id="PF08659">
    <property type="entry name" value="KR"/>
    <property type="match status" value="1"/>
</dbReference>
<dbReference type="InterPro" id="IPR006162">
    <property type="entry name" value="Ppantetheine_attach_site"/>
</dbReference>
<dbReference type="InterPro" id="IPR009081">
    <property type="entry name" value="PP-bd_ACP"/>
</dbReference>
<evidence type="ECO:0000313" key="6">
    <source>
        <dbReference type="Proteomes" id="UP000239649"/>
    </source>
</evidence>
<dbReference type="InterPro" id="IPR057326">
    <property type="entry name" value="KR_dom"/>
</dbReference>
<dbReference type="Pfam" id="PF00109">
    <property type="entry name" value="ketoacyl-synt"/>
    <property type="match status" value="1"/>
</dbReference>
<dbReference type="Gene3D" id="3.40.47.10">
    <property type="match status" value="1"/>
</dbReference>
<dbReference type="InterPro" id="IPR013968">
    <property type="entry name" value="PKS_KR"/>
</dbReference>
<dbReference type="GO" id="GO:0006633">
    <property type="term" value="P:fatty acid biosynthetic process"/>
    <property type="evidence" value="ECO:0007669"/>
    <property type="project" value="TreeGrafter"/>
</dbReference>
<keyword evidence="3" id="KW-0808">Transferase</keyword>
<dbReference type="PANTHER" id="PTHR43775">
    <property type="entry name" value="FATTY ACID SYNTHASE"/>
    <property type="match status" value="1"/>
</dbReference>
<name>A0A2P6V3Z2_9CHLO</name>
<dbReference type="GO" id="GO:0031177">
    <property type="term" value="F:phosphopantetheine binding"/>
    <property type="evidence" value="ECO:0007669"/>
    <property type="project" value="InterPro"/>
</dbReference>
<gene>
    <name evidence="5" type="ORF">C2E20_7696</name>
</gene>
<sequence length="444" mass="46689">MAATDRVVQRTKRTGLGLLDPASGLSALYSPFMEAGLDSLGTIELRNALGAVFGVELAPTAVLDYPNVAALAGHLAGIVLPTDASFSADAPCVVPLERWDVDAFVARPPNAFEARFGAFVSGAQLFDAAAFGITSSEATLMDPQQRLLLQQAAQALYQQRAATGDELVCTHGGAFAAPERTSVMHSGISSFAFQGTNAHMLLSQHAGPPQQDAPCKFVKDLLLWQHHRYWTVYTFLVDQAAPVLSFLHDHQVGGQVLLPGTAMFDACVSAASTMANSPHPAGMSLQHISIISPVVLAAGVNDFGALQDMDVARLSAVTDVKMMAVAAFQQAALPLASHLLFSSTSSVWSQSGAGAYAAGNAYLDAHASASQHAGLPGTATQFGPFEGTGMAAMHVDGLATLGLKMLQPRQIFECHFAAGNSSNLLYGRIDAPRFFDIYSAKGRK</sequence>
<dbReference type="InterPro" id="IPR014030">
    <property type="entry name" value="Ketoacyl_synth_N"/>
</dbReference>
<evidence type="ECO:0000256" key="2">
    <source>
        <dbReference type="ARBA" id="ARBA00022553"/>
    </source>
</evidence>
<dbReference type="InterPro" id="IPR050091">
    <property type="entry name" value="PKS_NRPS_Biosynth_Enz"/>
</dbReference>